<dbReference type="STRING" id="1257118.L8H4X2"/>
<dbReference type="GeneID" id="14921419"/>
<evidence type="ECO:0008006" key="3">
    <source>
        <dbReference type="Google" id="ProtNLM"/>
    </source>
</evidence>
<dbReference type="OMA" id="TNVPKPC"/>
<accession>L8H4X2</accession>
<dbReference type="InterPro" id="IPR018607">
    <property type="entry name" value="Ctf8"/>
</dbReference>
<dbReference type="AlphaFoldDB" id="L8H4X2"/>
<dbReference type="GO" id="GO:0007064">
    <property type="term" value="P:mitotic sister chromatid cohesion"/>
    <property type="evidence" value="ECO:0007669"/>
    <property type="project" value="InterPro"/>
</dbReference>
<dbReference type="OrthoDB" id="121932at2759"/>
<dbReference type="VEuPathDB" id="AmoebaDB:ACA1_052450"/>
<reference evidence="1 2" key="1">
    <citation type="journal article" date="2013" name="Genome Biol.">
        <title>Genome of Acanthamoeba castellanii highlights extensive lateral gene transfer and early evolution of tyrosine kinase signaling.</title>
        <authorList>
            <person name="Clarke M."/>
            <person name="Lohan A.J."/>
            <person name="Liu B."/>
            <person name="Lagkouvardos I."/>
            <person name="Roy S."/>
            <person name="Zafar N."/>
            <person name="Bertelli C."/>
            <person name="Schilde C."/>
            <person name="Kianianmomeni A."/>
            <person name="Burglin T.R."/>
            <person name="Frech C."/>
            <person name="Turcotte B."/>
            <person name="Kopec K.O."/>
            <person name="Synnott J.M."/>
            <person name="Choo C."/>
            <person name="Paponov I."/>
            <person name="Finkler A."/>
            <person name="Soon Heng Tan C."/>
            <person name="Hutchins A.P."/>
            <person name="Weinmeier T."/>
            <person name="Rattei T."/>
            <person name="Chu J.S."/>
            <person name="Gimenez G."/>
            <person name="Irimia M."/>
            <person name="Rigden D.J."/>
            <person name="Fitzpatrick D.A."/>
            <person name="Lorenzo-Morales J."/>
            <person name="Bateman A."/>
            <person name="Chiu C.H."/>
            <person name="Tang P."/>
            <person name="Hegemann P."/>
            <person name="Fromm H."/>
            <person name="Raoult D."/>
            <person name="Greub G."/>
            <person name="Miranda-Saavedra D."/>
            <person name="Chen N."/>
            <person name="Nash P."/>
            <person name="Ginger M.L."/>
            <person name="Horn M."/>
            <person name="Schaap P."/>
            <person name="Caler L."/>
            <person name="Loftus B."/>
        </authorList>
    </citation>
    <scope>NUCLEOTIDE SEQUENCE [LARGE SCALE GENOMIC DNA]</scope>
    <source>
        <strain evidence="1 2">Neff</strain>
    </source>
</reference>
<dbReference type="EMBL" id="KB007909">
    <property type="protein sequence ID" value="ELR20554.1"/>
    <property type="molecule type" value="Genomic_DNA"/>
</dbReference>
<keyword evidence="2" id="KW-1185">Reference proteome</keyword>
<evidence type="ECO:0000313" key="1">
    <source>
        <dbReference type="EMBL" id="ELR20554.1"/>
    </source>
</evidence>
<dbReference type="RefSeq" id="XP_004343957.1">
    <property type="nucleotide sequence ID" value="XM_004343907.1"/>
</dbReference>
<protein>
    <recommendedName>
        <fullName evidence="3">Chromosome transmission fidelity protein 8</fullName>
    </recommendedName>
</protein>
<organism evidence="1 2">
    <name type="scientific">Acanthamoeba castellanii (strain ATCC 30010 / Neff)</name>
    <dbReference type="NCBI Taxonomy" id="1257118"/>
    <lineage>
        <taxon>Eukaryota</taxon>
        <taxon>Amoebozoa</taxon>
        <taxon>Discosea</taxon>
        <taxon>Longamoebia</taxon>
        <taxon>Centramoebida</taxon>
        <taxon>Acanthamoebidae</taxon>
        <taxon>Acanthamoeba</taxon>
    </lineage>
</organism>
<evidence type="ECO:0000313" key="2">
    <source>
        <dbReference type="Proteomes" id="UP000011083"/>
    </source>
</evidence>
<gene>
    <name evidence="1" type="ORF">ACA1_052450</name>
</gene>
<dbReference type="GO" id="GO:0031390">
    <property type="term" value="C:Ctf18 RFC-like complex"/>
    <property type="evidence" value="ECO:0007669"/>
    <property type="project" value="InterPro"/>
</dbReference>
<proteinExistence type="predicted"/>
<dbReference type="Proteomes" id="UP000011083">
    <property type="component" value="Unassembled WGS sequence"/>
</dbReference>
<dbReference type="KEGG" id="acan:ACA1_052450"/>
<dbReference type="PANTHER" id="PTHR47475">
    <property type="entry name" value="CHROMOSOME TRANSMISSION FIDELITY PROTEIN 8"/>
    <property type="match status" value="1"/>
</dbReference>
<sequence>MRIVIRSEGKAAEWNLIEMQGELFVPEGTYDGKEIGKLSERDGVPILIIGNHYLEGKRVALKKPLAILNKDETAAASMELDTDQSQAVDYRLAGVIKFKYIFKNRPKPL</sequence>
<name>L8H4X2_ACACF</name>
<dbReference type="PANTHER" id="PTHR47475:SF2">
    <property type="entry name" value="CHROMOSOME TRANSMISSION FIDELITY PROTEIN 8"/>
    <property type="match status" value="1"/>
</dbReference>
<dbReference type="Pfam" id="PF09696">
    <property type="entry name" value="Ctf8"/>
    <property type="match status" value="1"/>
</dbReference>